<feature type="region of interest" description="Disordered" evidence="6">
    <location>
        <begin position="225"/>
        <end position="254"/>
    </location>
</feature>
<dbReference type="NCBIfam" id="TIGR01557">
    <property type="entry name" value="myb_SHAQKYF"/>
    <property type="match status" value="1"/>
</dbReference>
<dbReference type="EMBL" id="JAUJYO010000014">
    <property type="protein sequence ID" value="KAK1298581.1"/>
    <property type="molecule type" value="Genomic_DNA"/>
</dbReference>
<name>A0AAV9DAC8_ACOCL</name>
<keyword evidence="9" id="KW-1185">Reference proteome</keyword>
<evidence type="ECO:0000256" key="5">
    <source>
        <dbReference type="ARBA" id="ARBA00023242"/>
    </source>
</evidence>
<accession>A0AAV9DAC8</accession>
<protein>
    <submittedName>
        <fullName evidence="8">Two-component response regulator ARR14</fullName>
    </submittedName>
</protein>
<evidence type="ECO:0000313" key="9">
    <source>
        <dbReference type="Proteomes" id="UP001180020"/>
    </source>
</evidence>
<evidence type="ECO:0000256" key="1">
    <source>
        <dbReference type="ARBA" id="ARBA00004123"/>
    </source>
</evidence>
<dbReference type="InterPro" id="IPR017930">
    <property type="entry name" value="Myb_dom"/>
</dbReference>
<evidence type="ECO:0000256" key="4">
    <source>
        <dbReference type="ARBA" id="ARBA00023163"/>
    </source>
</evidence>
<gene>
    <name evidence="8" type="primary">ARR14</name>
    <name evidence="8" type="ORF">QJS10_CPB14g00654</name>
</gene>
<feature type="region of interest" description="Disordered" evidence="6">
    <location>
        <begin position="1"/>
        <end position="23"/>
    </location>
</feature>
<sequence length="254" mass="27750">MEISVYGHPVSSSGDGGDASDRVTEWEVGLPGDDDLTPLSQLMIPPDLASAFSVTPAAFRTVHDVYRASHATLSNLRRLSSPVAPTPLPSFADGDPLVIEGDEPPGSSKPEGAETEESEDPSTRSSKRARVVWTPQLHKRFVDVVGHLGIKNAVPKTIMQLMNVEGLTRENVASHLQKYRLYLKRNEGSDHLFASTPVLNPPPRQMVPVPIIGYNPYGGGGGFHEHQHQHQQGEWSGNMFDSVNSYPRHVHPSQ</sequence>
<dbReference type="PANTHER" id="PTHR31442">
    <property type="entry name" value="HOMEODOMAIN-LIKE SUPERFAMILY PROTEIN-RELATED"/>
    <property type="match status" value="1"/>
</dbReference>
<evidence type="ECO:0000256" key="2">
    <source>
        <dbReference type="ARBA" id="ARBA00023015"/>
    </source>
</evidence>
<evidence type="ECO:0000259" key="7">
    <source>
        <dbReference type="PROSITE" id="PS51294"/>
    </source>
</evidence>
<comment type="subcellular location">
    <subcellularLocation>
        <location evidence="1">Nucleus</location>
    </subcellularLocation>
</comment>
<dbReference type="Gene3D" id="1.10.10.60">
    <property type="entry name" value="Homeodomain-like"/>
    <property type="match status" value="1"/>
</dbReference>
<dbReference type="GO" id="GO:0003677">
    <property type="term" value="F:DNA binding"/>
    <property type="evidence" value="ECO:0007669"/>
    <property type="project" value="UniProtKB-KW"/>
</dbReference>
<keyword evidence="3" id="KW-0238">DNA-binding</keyword>
<dbReference type="PANTHER" id="PTHR31442:SF21">
    <property type="entry name" value="TRANSCRIPTION FACTOR BOA-RELATED"/>
    <property type="match status" value="1"/>
</dbReference>
<feature type="region of interest" description="Disordered" evidence="6">
    <location>
        <begin position="80"/>
        <end position="128"/>
    </location>
</feature>
<dbReference type="InterPro" id="IPR006447">
    <property type="entry name" value="Myb_dom_plants"/>
</dbReference>
<keyword evidence="4" id="KW-0804">Transcription</keyword>
<dbReference type="Proteomes" id="UP001180020">
    <property type="component" value="Unassembled WGS sequence"/>
</dbReference>
<organism evidence="8 9">
    <name type="scientific">Acorus calamus</name>
    <name type="common">Sweet flag</name>
    <dbReference type="NCBI Taxonomy" id="4465"/>
    <lineage>
        <taxon>Eukaryota</taxon>
        <taxon>Viridiplantae</taxon>
        <taxon>Streptophyta</taxon>
        <taxon>Embryophyta</taxon>
        <taxon>Tracheophyta</taxon>
        <taxon>Spermatophyta</taxon>
        <taxon>Magnoliopsida</taxon>
        <taxon>Liliopsida</taxon>
        <taxon>Acoraceae</taxon>
        <taxon>Acorus</taxon>
    </lineage>
</organism>
<proteinExistence type="predicted"/>
<dbReference type="GO" id="GO:0005634">
    <property type="term" value="C:nucleus"/>
    <property type="evidence" value="ECO:0007669"/>
    <property type="project" value="UniProtKB-SubCell"/>
</dbReference>
<dbReference type="AlphaFoldDB" id="A0AAV9DAC8"/>
<feature type="domain" description="HTH myb-type" evidence="7">
    <location>
        <begin position="125"/>
        <end position="184"/>
    </location>
</feature>
<evidence type="ECO:0000313" key="8">
    <source>
        <dbReference type="EMBL" id="KAK1298581.1"/>
    </source>
</evidence>
<reference evidence="8" key="1">
    <citation type="journal article" date="2023" name="Nat. Commun.">
        <title>Diploid and tetraploid genomes of Acorus and the evolution of monocots.</title>
        <authorList>
            <person name="Ma L."/>
            <person name="Liu K.W."/>
            <person name="Li Z."/>
            <person name="Hsiao Y.Y."/>
            <person name="Qi Y."/>
            <person name="Fu T."/>
            <person name="Tang G.D."/>
            <person name="Zhang D."/>
            <person name="Sun W.H."/>
            <person name="Liu D.K."/>
            <person name="Li Y."/>
            <person name="Chen G.Z."/>
            <person name="Liu X.D."/>
            <person name="Liao X.Y."/>
            <person name="Jiang Y.T."/>
            <person name="Yu X."/>
            <person name="Hao Y."/>
            <person name="Huang J."/>
            <person name="Zhao X.W."/>
            <person name="Ke S."/>
            <person name="Chen Y.Y."/>
            <person name="Wu W.L."/>
            <person name="Hsu J.L."/>
            <person name="Lin Y.F."/>
            <person name="Huang M.D."/>
            <person name="Li C.Y."/>
            <person name="Huang L."/>
            <person name="Wang Z.W."/>
            <person name="Zhao X."/>
            <person name="Zhong W.Y."/>
            <person name="Peng D.H."/>
            <person name="Ahmad S."/>
            <person name="Lan S."/>
            <person name="Zhang J.S."/>
            <person name="Tsai W.C."/>
            <person name="Van de Peer Y."/>
            <person name="Liu Z.J."/>
        </authorList>
    </citation>
    <scope>NUCLEOTIDE SEQUENCE</scope>
    <source>
        <strain evidence="8">CP</strain>
    </source>
</reference>
<dbReference type="SUPFAM" id="SSF46689">
    <property type="entry name" value="Homeodomain-like"/>
    <property type="match status" value="1"/>
</dbReference>
<evidence type="ECO:0000256" key="3">
    <source>
        <dbReference type="ARBA" id="ARBA00023125"/>
    </source>
</evidence>
<dbReference type="Pfam" id="PF00249">
    <property type="entry name" value="Myb_DNA-binding"/>
    <property type="match status" value="1"/>
</dbReference>
<reference evidence="8" key="2">
    <citation type="submission" date="2023-06" db="EMBL/GenBank/DDBJ databases">
        <authorList>
            <person name="Ma L."/>
            <person name="Liu K.-W."/>
            <person name="Li Z."/>
            <person name="Hsiao Y.-Y."/>
            <person name="Qi Y."/>
            <person name="Fu T."/>
            <person name="Tang G."/>
            <person name="Zhang D."/>
            <person name="Sun W.-H."/>
            <person name="Liu D.-K."/>
            <person name="Li Y."/>
            <person name="Chen G.-Z."/>
            <person name="Liu X.-D."/>
            <person name="Liao X.-Y."/>
            <person name="Jiang Y.-T."/>
            <person name="Yu X."/>
            <person name="Hao Y."/>
            <person name="Huang J."/>
            <person name="Zhao X.-W."/>
            <person name="Ke S."/>
            <person name="Chen Y.-Y."/>
            <person name="Wu W.-L."/>
            <person name="Hsu J.-L."/>
            <person name="Lin Y.-F."/>
            <person name="Huang M.-D."/>
            <person name="Li C.-Y."/>
            <person name="Huang L."/>
            <person name="Wang Z.-W."/>
            <person name="Zhao X."/>
            <person name="Zhong W.-Y."/>
            <person name="Peng D.-H."/>
            <person name="Ahmad S."/>
            <person name="Lan S."/>
            <person name="Zhang J.-S."/>
            <person name="Tsai W.-C."/>
            <person name="Van De Peer Y."/>
            <person name="Liu Z.-J."/>
        </authorList>
    </citation>
    <scope>NUCLEOTIDE SEQUENCE</scope>
    <source>
        <strain evidence="8">CP</strain>
        <tissue evidence="8">Leaves</tissue>
    </source>
</reference>
<dbReference type="InterPro" id="IPR044841">
    <property type="entry name" value="LUX/BOA-like"/>
</dbReference>
<evidence type="ECO:0000256" key="6">
    <source>
        <dbReference type="SAM" id="MobiDB-lite"/>
    </source>
</evidence>
<dbReference type="GO" id="GO:0003700">
    <property type="term" value="F:DNA-binding transcription factor activity"/>
    <property type="evidence" value="ECO:0007669"/>
    <property type="project" value="InterPro"/>
</dbReference>
<comment type="caution">
    <text evidence="8">The sequence shown here is derived from an EMBL/GenBank/DDBJ whole genome shotgun (WGS) entry which is preliminary data.</text>
</comment>
<dbReference type="InterPro" id="IPR001005">
    <property type="entry name" value="SANT/Myb"/>
</dbReference>
<keyword evidence="5" id="KW-0539">Nucleus</keyword>
<keyword evidence="2" id="KW-0805">Transcription regulation</keyword>
<dbReference type="InterPro" id="IPR009057">
    <property type="entry name" value="Homeodomain-like_sf"/>
</dbReference>
<dbReference type="PROSITE" id="PS51294">
    <property type="entry name" value="HTH_MYB"/>
    <property type="match status" value="1"/>
</dbReference>
<dbReference type="FunFam" id="1.10.10.60:FF:000007">
    <property type="entry name" value="Two-component response regulator"/>
    <property type="match status" value="1"/>
</dbReference>